<evidence type="ECO:0000313" key="4">
    <source>
        <dbReference type="Proteomes" id="UP000472276"/>
    </source>
</evidence>
<dbReference type="SUPFAM" id="SSF53474">
    <property type="entry name" value="alpha/beta-Hydrolases"/>
    <property type="match status" value="1"/>
</dbReference>
<dbReference type="InterPro" id="IPR002018">
    <property type="entry name" value="CarbesteraseB"/>
</dbReference>
<reference evidence="3" key="2">
    <citation type="submission" date="2025-09" db="UniProtKB">
        <authorList>
            <consortium name="Ensembl"/>
        </authorList>
    </citation>
    <scope>IDENTIFICATION</scope>
</reference>
<dbReference type="Proteomes" id="UP000472276">
    <property type="component" value="Unassembled WGS sequence"/>
</dbReference>
<comment type="similarity">
    <text evidence="1">Belongs to the type-B carboxylesterase/lipase family.</text>
</comment>
<dbReference type="Ensembl" id="ENSOABT00000045644.2">
    <property type="protein sequence ID" value="ENSOABP00000044478.1"/>
    <property type="gene ID" value="ENSOABG00000019981.2"/>
</dbReference>
<keyword evidence="4" id="KW-1185">Reference proteome</keyword>
<dbReference type="InterPro" id="IPR029058">
    <property type="entry name" value="AB_hydrolase_fold"/>
</dbReference>
<feature type="domain" description="Carboxylesterase type B" evidence="2">
    <location>
        <begin position="23"/>
        <end position="368"/>
    </location>
</feature>
<evidence type="ECO:0000313" key="3">
    <source>
        <dbReference type="Ensembl" id="ENSOABP00000044478.1"/>
    </source>
</evidence>
<dbReference type="Gene3D" id="3.40.50.1820">
    <property type="entry name" value="alpha/beta hydrolase"/>
    <property type="match status" value="1"/>
</dbReference>
<dbReference type="PANTHER" id="PTHR43903">
    <property type="entry name" value="NEUROLIGIN"/>
    <property type="match status" value="1"/>
</dbReference>
<name>A0A668V2K5_OREAU</name>
<sequence length="368" mass="40502">MLDDGNTETLNTTFVLCEIRMHLFSPKEIADRGDVIIVSVGYRVGTLGFLSTGDSSFPGNYGLWDQHAAIAWVRRNIQSFGGDPDNITLFGESAVYSVCVPTQTLTPYNKGLIRKAISQSGVGLCQWAYNKNPHKIAVEVAEKVGCPTDESMVACLKSTNAVTLTMAAPPPYPGVLNFLPDEPGNSEIDYLAGVNDMDGRSFTAQDIPSLSDKNKEIPVSVSFFLCIEDVKRLLAAYTKKKGEAGLDIAFAEYISNWDSTPSQDTIKRTAVEIGTDYIFLVPTEAEVYLHAADKVRLTSGHTYFCVMSEPRLLAGPNKPYHDWVGADHTDDPQYVFGKLFTTPSAYGQRHRDLSGYMIAYWTNFARTG</sequence>
<dbReference type="InterPro" id="IPR051093">
    <property type="entry name" value="Neuroligin/BSAL"/>
</dbReference>
<dbReference type="Pfam" id="PF00135">
    <property type="entry name" value="COesterase"/>
    <property type="match status" value="1"/>
</dbReference>
<evidence type="ECO:0000259" key="2">
    <source>
        <dbReference type="Pfam" id="PF00135"/>
    </source>
</evidence>
<accession>A0A668V2K5</accession>
<reference evidence="3" key="1">
    <citation type="submission" date="2025-08" db="UniProtKB">
        <authorList>
            <consortium name="Ensembl"/>
        </authorList>
    </citation>
    <scope>IDENTIFICATION</scope>
</reference>
<proteinExistence type="inferred from homology"/>
<dbReference type="AlphaFoldDB" id="A0A668V2K5"/>
<dbReference type="OMA" id="CVMSEPR"/>
<organism evidence="3 4">
    <name type="scientific">Oreochromis aureus</name>
    <name type="common">Israeli tilapia</name>
    <name type="synonym">Chromis aureus</name>
    <dbReference type="NCBI Taxonomy" id="47969"/>
    <lineage>
        <taxon>Eukaryota</taxon>
        <taxon>Metazoa</taxon>
        <taxon>Chordata</taxon>
        <taxon>Craniata</taxon>
        <taxon>Vertebrata</taxon>
        <taxon>Euteleostomi</taxon>
        <taxon>Actinopterygii</taxon>
        <taxon>Neopterygii</taxon>
        <taxon>Teleostei</taxon>
        <taxon>Neoteleostei</taxon>
        <taxon>Acanthomorphata</taxon>
        <taxon>Ovalentaria</taxon>
        <taxon>Cichlomorphae</taxon>
        <taxon>Cichliformes</taxon>
        <taxon>Cichlidae</taxon>
        <taxon>African cichlids</taxon>
        <taxon>Pseudocrenilabrinae</taxon>
        <taxon>Oreochromini</taxon>
        <taxon>Oreochromis</taxon>
    </lineage>
</organism>
<evidence type="ECO:0000256" key="1">
    <source>
        <dbReference type="ARBA" id="ARBA00005964"/>
    </source>
</evidence>
<protein>
    <recommendedName>
        <fullName evidence="2">Carboxylesterase type B domain-containing protein</fullName>
    </recommendedName>
</protein>